<reference evidence="2" key="3">
    <citation type="journal article" date="2017" name="Nature">
        <title>Genome sequence of the progenitor of the wheat D genome Aegilops tauschii.</title>
        <authorList>
            <person name="Luo M.C."/>
            <person name="Gu Y.Q."/>
            <person name="Puiu D."/>
            <person name="Wang H."/>
            <person name="Twardziok S.O."/>
            <person name="Deal K.R."/>
            <person name="Huo N."/>
            <person name="Zhu T."/>
            <person name="Wang L."/>
            <person name="Wang Y."/>
            <person name="McGuire P.E."/>
            <person name="Liu S."/>
            <person name="Long H."/>
            <person name="Ramasamy R.K."/>
            <person name="Rodriguez J.C."/>
            <person name="Van S.L."/>
            <person name="Yuan L."/>
            <person name="Wang Z."/>
            <person name="Xia Z."/>
            <person name="Xiao L."/>
            <person name="Anderson O.D."/>
            <person name="Ouyang S."/>
            <person name="Liang Y."/>
            <person name="Zimin A.V."/>
            <person name="Pertea G."/>
            <person name="Qi P."/>
            <person name="Bennetzen J.L."/>
            <person name="Dai X."/>
            <person name="Dawson M.W."/>
            <person name="Muller H.G."/>
            <person name="Kugler K."/>
            <person name="Rivarola-Duarte L."/>
            <person name="Spannagl M."/>
            <person name="Mayer K.F.X."/>
            <person name="Lu F.H."/>
            <person name="Bevan M.W."/>
            <person name="Leroy P."/>
            <person name="Li P."/>
            <person name="You F.M."/>
            <person name="Sun Q."/>
            <person name="Liu Z."/>
            <person name="Lyons E."/>
            <person name="Wicker T."/>
            <person name="Salzberg S.L."/>
            <person name="Devos K.M."/>
            <person name="Dvorak J."/>
        </authorList>
    </citation>
    <scope>NUCLEOTIDE SEQUENCE [LARGE SCALE GENOMIC DNA]</scope>
    <source>
        <strain evidence="2">cv. AL8/78</strain>
    </source>
</reference>
<keyword evidence="3" id="KW-1185">Reference proteome</keyword>
<protein>
    <recommendedName>
        <fullName evidence="1">Replication protein A 70 kDa DNA-binding subunit B/D first OB fold domain-containing protein</fullName>
    </recommendedName>
</protein>
<dbReference type="AlphaFoldDB" id="A0A453G5U7"/>
<accession>A0A453G5U7</accession>
<reference evidence="3" key="1">
    <citation type="journal article" date="2014" name="Science">
        <title>Ancient hybridizations among the ancestral genomes of bread wheat.</title>
        <authorList>
            <consortium name="International Wheat Genome Sequencing Consortium,"/>
            <person name="Marcussen T."/>
            <person name="Sandve S.R."/>
            <person name="Heier L."/>
            <person name="Spannagl M."/>
            <person name="Pfeifer M."/>
            <person name="Jakobsen K.S."/>
            <person name="Wulff B.B."/>
            <person name="Steuernagel B."/>
            <person name="Mayer K.F."/>
            <person name="Olsen O.A."/>
        </authorList>
    </citation>
    <scope>NUCLEOTIDE SEQUENCE [LARGE SCALE GENOMIC DNA]</scope>
    <source>
        <strain evidence="3">cv. AL8/78</strain>
    </source>
</reference>
<proteinExistence type="predicted"/>
<dbReference type="EnsemblPlants" id="AET3Gv20895600.4">
    <property type="protein sequence ID" value="AET3Gv20895600.4"/>
    <property type="gene ID" value="AET3Gv20895600"/>
</dbReference>
<dbReference type="Pfam" id="PF02721">
    <property type="entry name" value="DUF223"/>
    <property type="match status" value="1"/>
</dbReference>
<evidence type="ECO:0000313" key="2">
    <source>
        <dbReference type="EnsemblPlants" id="AET3Gv20895600.6"/>
    </source>
</evidence>
<organism evidence="2 3">
    <name type="scientific">Aegilops tauschii subsp. strangulata</name>
    <name type="common">Goatgrass</name>
    <dbReference type="NCBI Taxonomy" id="200361"/>
    <lineage>
        <taxon>Eukaryota</taxon>
        <taxon>Viridiplantae</taxon>
        <taxon>Streptophyta</taxon>
        <taxon>Embryophyta</taxon>
        <taxon>Tracheophyta</taxon>
        <taxon>Spermatophyta</taxon>
        <taxon>Magnoliopsida</taxon>
        <taxon>Liliopsida</taxon>
        <taxon>Poales</taxon>
        <taxon>Poaceae</taxon>
        <taxon>BOP clade</taxon>
        <taxon>Pooideae</taxon>
        <taxon>Triticodae</taxon>
        <taxon>Triticeae</taxon>
        <taxon>Triticinae</taxon>
        <taxon>Aegilops</taxon>
    </lineage>
</organism>
<dbReference type="RefSeq" id="XP_040260495.2">
    <property type="nucleotide sequence ID" value="XM_040404561.3"/>
</dbReference>
<dbReference type="Gramene" id="AET3Gv20895600.14">
    <property type="protein sequence ID" value="AET3Gv20895600.14"/>
    <property type="gene ID" value="AET3Gv20895600"/>
</dbReference>
<dbReference type="InterPro" id="IPR012340">
    <property type="entry name" value="NA-bd_OB-fold"/>
</dbReference>
<dbReference type="GeneID" id="109743040"/>
<evidence type="ECO:0000259" key="1">
    <source>
        <dbReference type="Pfam" id="PF02721"/>
    </source>
</evidence>
<dbReference type="Gramene" id="AET3Gv20895600.4">
    <property type="protein sequence ID" value="AET3Gv20895600.4"/>
    <property type="gene ID" value="AET3Gv20895600"/>
</dbReference>
<name>A0A453G5U7_AEGTS</name>
<dbReference type="EnsemblPlants" id="AET3Gv20895600.6">
    <property type="protein sequence ID" value="AET3Gv20895600.6"/>
    <property type="gene ID" value="AET3Gv20895600"/>
</dbReference>
<dbReference type="CDD" id="cd04480">
    <property type="entry name" value="RPA1_DBD_A_like"/>
    <property type="match status" value="1"/>
</dbReference>
<sequence>MLSKGLCRRIGKVSRLDLLSLLKMAMAGLQSLVVGDRNLTIRVYVSRLWQHCGDADDGPIKHTDMVLLDAQGNHIYAEIGEKLVPKFMGKLKAGCAYDISQFLVFLNKPCFKPVYAIHMIRFNRFSTADPNTDPEAQFPFCTYSLTKLSCLPAPLETPEFFTDVLGVITGVSDVVQYHSSSRSEPSTKRCISIMDLR</sequence>
<evidence type="ECO:0000313" key="3">
    <source>
        <dbReference type="Proteomes" id="UP000015105"/>
    </source>
</evidence>
<dbReference type="PANTHER" id="PTHR47165">
    <property type="entry name" value="OS03G0429900 PROTEIN"/>
    <property type="match status" value="1"/>
</dbReference>
<reference evidence="3" key="2">
    <citation type="journal article" date="2017" name="Nat. Plants">
        <title>The Aegilops tauschii genome reveals multiple impacts of transposons.</title>
        <authorList>
            <person name="Zhao G."/>
            <person name="Zou C."/>
            <person name="Li K."/>
            <person name="Wang K."/>
            <person name="Li T."/>
            <person name="Gao L."/>
            <person name="Zhang X."/>
            <person name="Wang H."/>
            <person name="Yang Z."/>
            <person name="Liu X."/>
            <person name="Jiang W."/>
            <person name="Mao L."/>
            <person name="Kong X."/>
            <person name="Jiao Y."/>
            <person name="Jia J."/>
        </authorList>
    </citation>
    <scope>NUCLEOTIDE SEQUENCE [LARGE SCALE GENOMIC DNA]</scope>
    <source>
        <strain evidence="3">cv. AL8/78</strain>
    </source>
</reference>
<dbReference type="EnsemblPlants" id="AET3Gv20895600.14">
    <property type="protein sequence ID" value="AET3Gv20895600.14"/>
    <property type="gene ID" value="AET3Gv20895600"/>
</dbReference>
<dbReference type="PANTHER" id="PTHR47165:SF4">
    <property type="entry name" value="OS03G0429900 PROTEIN"/>
    <property type="match status" value="1"/>
</dbReference>
<feature type="domain" description="Replication protein A 70 kDa DNA-binding subunit B/D first OB fold" evidence="1">
    <location>
        <begin position="38"/>
        <end position="123"/>
    </location>
</feature>
<dbReference type="Proteomes" id="UP000015105">
    <property type="component" value="Chromosome 3D"/>
</dbReference>
<dbReference type="SUPFAM" id="SSF50249">
    <property type="entry name" value="Nucleic acid-binding proteins"/>
    <property type="match status" value="1"/>
</dbReference>
<dbReference type="InterPro" id="IPR003871">
    <property type="entry name" value="RFA1B/D_OB_1st"/>
</dbReference>
<dbReference type="Gramene" id="AET3Gv20895600.6">
    <property type="protein sequence ID" value="AET3Gv20895600.6"/>
    <property type="gene ID" value="AET3Gv20895600"/>
</dbReference>
<reference evidence="2" key="4">
    <citation type="submission" date="2019-03" db="UniProtKB">
        <authorList>
            <consortium name="EnsemblPlants"/>
        </authorList>
    </citation>
    <scope>IDENTIFICATION</scope>
</reference>
<reference evidence="2" key="5">
    <citation type="journal article" date="2021" name="G3 (Bethesda)">
        <title>Aegilops tauschii genome assembly Aet v5.0 features greater sequence contiguity and improved annotation.</title>
        <authorList>
            <person name="Wang L."/>
            <person name="Zhu T."/>
            <person name="Rodriguez J.C."/>
            <person name="Deal K.R."/>
            <person name="Dubcovsky J."/>
            <person name="McGuire P.E."/>
            <person name="Lux T."/>
            <person name="Spannagl M."/>
            <person name="Mayer K.F.X."/>
            <person name="Baldrich P."/>
            <person name="Meyers B.C."/>
            <person name="Huo N."/>
            <person name="Gu Y.Q."/>
            <person name="Zhou H."/>
            <person name="Devos K.M."/>
            <person name="Bennetzen J.L."/>
            <person name="Unver T."/>
            <person name="Budak H."/>
            <person name="Gulick P.J."/>
            <person name="Galiba G."/>
            <person name="Kalapos B."/>
            <person name="Nelson D.R."/>
            <person name="Li P."/>
            <person name="You F.M."/>
            <person name="Luo M.C."/>
            <person name="Dvorak J."/>
        </authorList>
    </citation>
    <scope>NUCLEOTIDE SEQUENCE [LARGE SCALE GENOMIC DNA]</scope>
    <source>
        <strain evidence="2">cv. AL8/78</strain>
    </source>
</reference>
<dbReference type="Gene3D" id="2.40.50.140">
    <property type="entry name" value="Nucleic acid-binding proteins"/>
    <property type="match status" value="2"/>
</dbReference>